<accession>A0A2T3P0I9</accession>
<reference evidence="1 2" key="1">
    <citation type="submission" date="2018-01" db="EMBL/GenBank/DDBJ databases">
        <title>Whole genome sequencing of Histamine producing bacteria.</title>
        <authorList>
            <person name="Butler K."/>
        </authorList>
    </citation>
    <scope>NUCLEOTIDE SEQUENCE [LARGE SCALE GENOMIC DNA]</scope>
    <source>
        <strain evidence="1 2">DSM 100436</strain>
    </source>
</reference>
<dbReference type="AlphaFoldDB" id="A0A2T3P0I9"/>
<evidence type="ECO:0008006" key="3">
    <source>
        <dbReference type="Google" id="ProtNLM"/>
    </source>
</evidence>
<keyword evidence="2" id="KW-1185">Reference proteome</keyword>
<dbReference type="EMBL" id="PYMA01000001">
    <property type="protein sequence ID" value="PSW22041.1"/>
    <property type="molecule type" value="Genomic_DNA"/>
</dbReference>
<comment type="caution">
    <text evidence="1">The sequence shown here is derived from an EMBL/GenBank/DDBJ whole genome shotgun (WGS) entry which is preliminary data.</text>
</comment>
<sequence length="219" mass="23684">MHVAFLYTLEANVALFRPYINRYLGQADVTISHHVNEALLQQAIELGEVAEVTESVQDAVKQLSANGADWVICTCSSIGDMAEQTPNIQALVTRVDRPMAMKATTYKKVLVLAALESTIQPTMALLEQCGQEQQQAPVIETAIVPNAWSSFTSGDITTYAKVIADYINRISGFDAIILAQASMAPALEHDITTTTPVLTSPALCLTHIADKLAQAKHST</sequence>
<organism evidence="1 2">
    <name type="scientific">Photobacterium sanctipauli</name>
    <dbReference type="NCBI Taxonomy" id="1342794"/>
    <lineage>
        <taxon>Bacteria</taxon>
        <taxon>Pseudomonadati</taxon>
        <taxon>Pseudomonadota</taxon>
        <taxon>Gammaproteobacteria</taxon>
        <taxon>Vibrionales</taxon>
        <taxon>Vibrionaceae</taxon>
        <taxon>Photobacterium</taxon>
    </lineage>
</organism>
<dbReference type="Proteomes" id="UP000241771">
    <property type="component" value="Unassembled WGS sequence"/>
</dbReference>
<gene>
    <name evidence="1" type="ORF">C9I98_01905</name>
</gene>
<proteinExistence type="predicted"/>
<evidence type="ECO:0000313" key="2">
    <source>
        <dbReference type="Proteomes" id="UP000241771"/>
    </source>
</evidence>
<name>A0A2T3P0I9_9GAMM</name>
<protein>
    <recommendedName>
        <fullName evidence="3">Arylsulfatase</fullName>
    </recommendedName>
</protein>
<dbReference type="RefSeq" id="WP_107271500.1">
    <property type="nucleotide sequence ID" value="NZ_PYMA01000001.1"/>
</dbReference>
<evidence type="ECO:0000313" key="1">
    <source>
        <dbReference type="EMBL" id="PSW22041.1"/>
    </source>
</evidence>